<evidence type="ECO:0000313" key="2">
    <source>
        <dbReference type="Proteomes" id="UP001623592"/>
    </source>
</evidence>
<accession>A0ABW8TAZ2</accession>
<reference evidence="1 2" key="1">
    <citation type="submission" date="2024-11" db="EMBL/GenBank/DDBJ databases">
        <authorList>
            <person name="Heng Y.C."/>
            <person name="Lim A.C.H."/>
            <person name="Lee J.K.Y."/>
            <person name="Kittelmann S."/>
        </authorList>
    </citation>
    <scope>NUCLEOTIDE SEQUENCE [LARGE SCALE GENOMIC DNA]</scope>
    <source>
        <strain evidence="1 2">WILCCON 0114</strain>
    </source>
</reference>
<protein>
    <submittedName>
        <fullName evidence="1">DUF6323 family protein</fullName>
    </submittedName>
</protein>
<keyword evidence="2" id="KW-1185">Reference proteome</keyword>
<name>A0ABW8TAZ2_9CLOT</name>
<dbReference type="RefSeq" id="WP_406785491.1">
    <property type="nucleotide sequence ID" value="NZ_JBJIAA010000001.1"/>
</dbReference>
<dbReference type="InterPro" id="IPR046286">
    <property type="entry name" value="DUF6323"/>
</dbReference>
<sequence length="145" mass="16986">MNLPNILNLEQSSLSEFYTNELLQTNEETQKYGLMLTLEDAKQIIKQRNRTLKCYGRIDLNFDAVKKIIRVFSSSTFIDDKNYVDIITGLEETFYYLKNETEDQIGDDKLINIMKNLFENSCEGSVELLNSKLEEFSRTFRKNLS</sequence>
<evidence type="ECO:0000313" key="1">
    <source>
        <dbReference type="EMBL" id="MFL0248810.1"/>
    </source>
</evidence>
<dbReference type="Proteomes" id="UP001623592">
    <property type="component" value="Unassembled WGS sequence"/>
</dbReference>
<gene>
    <name evidence="1" type="ORF">ACJDT4_00125</name>
</gene>
<proteinExistence type="predicted"/>
<comment type="caution">
    <text evidence="1">The sequence shown here is derived from an EMBL/GenBank/DDBJ whole genome shotgun (WGS) entry which is preliminary data.</text>
</comment>
<dbReference type="EMBL" id="JBJIAA010000001">
    <property type="protein sequence ID" value="MFL0248810.1"/>
    <property type="molecule type" value="Genomic_DNA"/>
</dbReference>
<organism evidence="1 2">
    <name type="scientific">Clostridium neuense</name>
    <dbReference type="NCBI Taxonomy" id="1728934"/>
    <lineage>
        <taxon>Bacteria</taxon>
        <taxon>Bacillati</taxon>
        <taxon>Bacillota</taxon>
        <taxon>Clostridia</taxon>
        <taxon>Eubacteriales</taxon>
        <taxon>Clostridiaceae</taxon>
        <taxon>Clostridium</taxon>
    </lineage>
</organism>
<dbReference type="Pfam" id="PF19848">
    <property type="entry name" value="DUF6323"/>
    <property type="match status" value="1"/>
</dbReference>